<dbReference type="RefSeq" id="WP_066713030.1">
    <property type="nucleotide sequence ID" value="NZ_JARFNM010000001.1"/>
</dbReference>
<comment type="catalytic activity">
    <reaction evidence="6">
        <text>Endonucleolytic cleavage of RNA, removing 5'-extranucleotides from tRNA precursor.</text>
        <dbReference type="EC" id="3.1.26.5"/>
    </reaction>
</comment>
<dbReference type="PANTHER" id="PTHR33992">
    <property type="entry name" value="RIBONUCLEASE P PROTEIN COMPONENT"/>
    <property type="match status" value="1"/>
</dbReference>
<evidence type="ECO:0000256" key="4">
    <source>
        <dbReference type="ARBA" id="ARBA00022801"/>
    </source>
</evidence>
<comment type="similarity">
    <text evidence="6">Belongs to the RnpA family.</text>
</comment>
<dbReference type="OrthoDB" id="9810867at2"/>
<sequence>MADLPPLAHLRRYNRLKASYSFSKTMQKGQMFPGRYLTCYILPKKYGPLRLGVACAKRTPNAVWRNYYKRRLRQAYQSNLEFLRSLNLGSLDCVLLAKHFPNKVSAADYCRDFSNILHNLSLHVRIKR</sequence>
<dbReference type="SUPFAM" id="SSF54211">
    <property type="entry name" value="Ribosomal protein S5 domain 2-like"/>
    <property type="match status" value="1"/>
</dbReference>
<keyword evidence="4 6" id="KW-0378">Hydrolase</keyword>
<dbReference type="AlphaFoldDB" id="A0A133YGM5"/>
<keyword evidence="3 6" id="KW-0255">Endonuclease</keyword>
<comment type="function">
    <text evidence="6">RNaseP catalyzes the removal of the 5'-leader sequence from pre-tRNA to produce the mature 5'-terminus. It can also cleave other RNA substrates such as 4.5S RNA. The protein component plays an auxiliary but essential role in vivo by binding to the 5'-leader sequence and broadening the substrate specificity of the ribozyme.</text>
</comment>
<dbReference type="STRING" id="1497955.HMPREF1872_00310"/>
<evidence type="ECO:0000256" key="3">
    <source>
        <dbReference type="ARBA" id="ARBA00022759"/>
    </source>
</evidence>
<evidence type="ECO:0000256" key="2">
    <source>
        <dbReference type="ARBA" id="ARBA00022722"/>
    </source>
</evidence>
<dbReference type="NCBIfam" id="TIGR00188">
    <property type="entry name" value="rnpA"/>
    <property type="match status" value="1"/>
</dbReference>
<keyword evidence="9" id="KW-1185">Reference proteome</keyword>
<evidence type="ECO:0000256" key="5">
    <source>
        <dbReference type="ARBA" id="ARBA00022884"/>
    </source>
</evidence>
<dbReference type="GO" id="GO:0000049">
    <property type="term" value="F:tRNA binding"/>
    <property type="evidence" value="ECO:0007669"/>
    <property type="project" value="UniProtKB-UniRule"/>
</dbReference>
<dbReference type="InterPro" id="IPR020568">
    <property type="entry name" value="Ribosomal_Su5_D2-typ_SF"/>
</dbReference>
<dbReference type="HAMAP" id="MF_00227">
    <property type="entry name" value="RNase_P"/>
    <property type="match status" value="1"/>
</dbReference>
<evidence type="ECO:0000256" key="6">
    <source>
        <dbReference type="HAMAP-Rule" id="MF_00227"/>
    </source>
</evidence>
<evidence type="ECO:0000256" key="7">
    <source>
        <dbReference type="NCBIfam" id="TIGR00188"/>
    </source>
</evidence>
<dbReference type="GO" id="GO:0030677">
    <property type="term" value="C:ribonuclease P complex"/>
    <property type="evidence" value="ECO:0007669"/>
    <property type="project" value="TreeGrafter"/>
</dbReference>
<reference evidence="9" key="1">
    <citation type="submission" date="2016-01" db="EMBL/GenBank/DDBJ databases">
        <authorList>
            <person name="Mitreva M."/>
            <person name="Pepin K.H."/>
            <person name="Mihindukulasuriya K.A."/>
            <person name="Fulton R."/>
            <person name="Fronick C."/>
            <person name="O'Laughlin M."/>
            <person name="Miner T."/>
            <person name="Herter B."/>
            <person name="Rosa B.A."/>
            <person name="Cordes M."/>
            <person name="Tomlinson C."/>
            <person name="Wollam A."/>
            <person name="Palsikar V.B."/>
            <person name="Mardis E.R."/>
            <person name="Wilson R.K."/>
        </authorList>
    </citation>
    <scope>NUCLEOTIDE SEQUENCE [LARGE SCALE GENOMIC DNA]</scope>
    <source>
        <strain evidence="9">KA00274</strain>
    </source>
</reference>
<evidence type="ECO:0000313" key="9">
    <source>
        <dbReference type="Proteomes" id="UP000070080"/>
    </source>
</evidence>
<name>A0A133YGM5_9FIRM</name>
<dbReference type="Pfam" id="PF00825">
    <property type="entry name" value="Ribonuclease_P"/>
    <property type="match status" value="1"/>
</dbReference>
<keyword evidence="5 6" id="KW-0694">RNA-binding</keyword>
<proteinExistence type="inferred from homology"/>
<protein>
    <recommendedName>
        <fullName evidence="6 7">Ribonuclease P protein component</fullName>
        <shortName evidence="6">RNase P protein</shortName>
        <shortName evidence="6">RNaseP protein</shortName>
        <ecNumber evidence="6 7">3.1.26.5</ecNumber>
    </recommendedName>
    <alternativeName>
        <fullName evidence="6">Protein C5</fullName>
    </alternativeName>
</protein>
<comment type="subunit">
    <text evidence="6">Consists of a catalytic RNA component (M1 or rnpB) and a protein subunit.</text>
</comment>
<organism evidence="8 9">
    <name type="scientific">Amygdalobacter nucleatus</name>
    <dbReference type="NCBI Taxonomy" id="3029274"/>
    <lineage>
        <taxon>Bacteria</taxon>
        <taxon>Bacillati</taxon>
        <taxon>Bacillota</taxon>
        <taxon>Clostridia</taxon>
        <taxon>Eubacteriales</taxon>
        <taxon>Oscillospiraceae</taxon>
        <taxon>Amygdalobacter</taxon>
    </lineage>
</organism>
<keyword evidence="2 6" id="KW-0540">Nuclease</keyword>
<accession>A0A133YGM5</accession>
<dbReference type="Gene3D" id="3.30.230.10">
    <property type="match status" value="1"/>
</dbReference>
<evidence type="ECO:0000256" key="1">
    <source>
        <dbReference type="ARBA" id="ARBA00022694"/>
    </source>
</evidence>
<dbReference type="EC" id="3.1.26.5" evidence="6 7"/>
<dbReference type="GO" id="GO:0042781">
    <property type="term" value="F:3'-tRNA processing endoribonuclease activity"/>
    <property type="evidence" value="ECO:0007669"/>
    <property type="project" value="TreeGrafter"/>
</dbReference>
<dbReference type="GO" id="GO:0004526">
    <property type="term" value="F:ribonuclease P activity"/>
    <property type="evidence" value="ECO:0007669"/>
    <property type="project" value="UniProtKB-UniRule"/>
</dbReference>
<dbReference type="InterPro" id="IPR014721">
    <property type="entry name" value="Ribsml_uS5_D2-typ_fold_subgr"/>
</dbReference>
<evidence type="ECO:0000313" key="8">
    <source>
        <dbReference type="EMBL" id="KXB42330.1"/>
    </source>
</evidence>
<keyword evidence="1 6" id="KW-0819">tRNA processing</keyword>
<dbReference type="GO" id="GO:0001682">
    <property type="term" value="P:tRNA 5'-leader removal"/>
    <property type="evidence" value="ECO:0007669"/>
    <property type="project" value="UniProtKB-UniRule"/>
</dbReference>
<comment type="caution">
    <text evidence="8">The sequence shown here is derived from an EMBL/GenBank/DDBJ whole genome shotgun (WGS) entry which is preliminary data.</text>
</comment>
<dbReference type="EMBL" id="LSCV01000003">
    <property type="protein sequence ID" value="KXB42330.1"/>
    <property type="molecule type" value="Genomic_DNA"/>
</dbReference>
<gene>
    <name evidence="6" type="primary">rnpA</name>
    <name evidence="8" type="ORF">HMPREF1872_00310</name>
</gene>
<dbReference type="PANTHER" id="PTHR33992:SF1">
    <property type="entry name" value="RIBONUCLEASE P PROTEIN COMPONENT"/>
    <property type="match status" value="1"/>
</dbReference>
<dbReference type="Proteomes" id="UP000070080">
    <property type="component" value="Unassembled WGS sequence"/>
</dbReference>
<dbReference type="InterPro" id="IPR000100">
    <property type="entry name" value="RNase_P"/>
</dbReference>